<keyword evidence="8" id="KW-1185">Reference proteome</keyword>
<evidence type="ECO:0000313" key="8">
    <source>
        <dbReference type="Proteomes" id="UP000283433"/>
    </source>
</evidence>
<dbReference type="NCBIfam" id="TIGR01951">
    <property type="entry name" value="nusB"/>
    <property type="match status" value="1"/>
</dbReference>
<gene>
    <name evidence="7" type="ORF">BCY91_05885</name>
</gene>
<organism evidence="7 8">
    <name type="scientific">Pelobium manganitolerans</name>
    <dbReference type="NCBI Taxonomy" id="1842495"/>
    <lineage>
        <taxon>Bacteria</taxon>
        <taxon>Pseudomonadati</taxon>
        <taxon>Bacteroidota</taxon>
        <taxon>Sphingobacteriia</taxon>
        <taxon>Sphingobacteriales</taxon>
        <taxon>Sphingobacteriaceae</taxon>
        <taxon>Pelobium</taxon>
    </lineage>
</organism>
<dbReference type="InterPro" id="IPR006027">
    <property type="entry name" value="NusB_RsmB_TIM44"/>
</dbReference>
<evidence type="ECO:0000259" key="6">
    <source>
        <dbReference type="Pfam" id="PF01029"/>
    </source>
</evidence>
<dbReference type="Gene3D" id="1.10.940.10">
    <property type="entry name" value="NusB-like"/>
    <property type="match status" value="1"/>
</dbReference>
<dbReference type="PANTHER" id="PTHR11078">
    <property type="entry name" value="N UTILIZATION SUBSTANCE PROTEIN B-RELATED"/>
    <property type="match status" value="1"/>
</dbReference>
<dbReference type="OrthoDB" id="9787568at2"/>
<keyword evidence="2" id="KW-0889">Transcription antitermination</keyword>
<evidence type="ECO:0000256" key="4">
    <source>
        <dbReference type="ARBA" id="ARBA00023015"/>
    </source>
</evidence>
<evidence type="ECO:0000256" key="5">
    <source>
        <dbReference type="ARBA" id="ARBA00023163"/>
    </source>
</evidence>
<dbReference type="GO" id="GO:0005829">
    <property type="term" value="C:cytosol"/>
    <property type="evidence" value="ECO:0007669"/>
    <property type="project" value="TreeGrafter"/>
</dbReference>
<evidence type="ECO:0000256" key="2">
    <source>
        <dbReference type="ARBA" id="ARBA00022814"/>
    </source>
</evidence>
<evidence type="ECO:0000256" key="1">
    <source>
        <dbReference type="ARBA" id="ARBA00005952"/>
    </source>
</evidence>
<name>A0A419S4M8_9SPHI</name>
<keyword evidence="4" id="KW-0805">Transcription regulation</keyword>
<feature type="domain" description="NusB/RsmB/TIM44" evidence="6">
    <location>
        <begin position="183"/>
        <end position="296"/>
    </location>
</feature>
<dbReference type="RefSeq" id="WP_120181924.1">
    <property type="nucleotide sequence ID" value="NZ_CBINCU010000003.1"/>
</dbReference>
<dbReference type="InterPro" id="IPR035926">
    <property type="entry name" value="NusB-like_sf"/>
</dbReference>
<dbReference type="GO" id="GO:0006353">
    <property type="term" value="P:DNA-templated transcription termination"/>
    <property type="evidence" value="ECO:0007669"/>
    <property type="project" value="InterPro"/>
</dbReference>
<comment type="caution">
    <text evidence="7">The sequence shown here is derived from an EMBL/GenBank/DDBJ whole genome shotgun (WGS) entry which is preliminary data.</text>
</comment>
<sequence length="314" mass="36334">MLNRRHLRVKVMQMLYAFEQSDVKDIRKQEKNLLASVDKVFEMYISLLTLIVDVAQYAETDATDRANKHLPSEEDLNANLKILDNRFIQLLLKNTEYVDAVKKYKVSWNFDPELAKSLFNTLKNSEEYKQYLLKTDDDLSSDKDIIKFIFKKVILKSTLAQQALEEAHLNWQVDQDVLQAMIAKTLKNFSSEVGEQKLAQISASWIEDREFIVDLFQKTIAHDDAFQKLISGKTKNWDAERIALLDVILMKMALAELIYFTNIPVKVTINEYLEIAKEFSTPKSNVFINGILDKVLAELKEQGKIKKYGRGLVD</sequence>
<accession>A0A419S4M8</accession>
<keyword evidence="5" id="KW-0804">Transcription</keyword>
<evidence type="ECO:0000256" key="3">
    <source>
        <dbReference type="ARBA" id="ARBA00022884"/>
    </source>
</evidence>
<dbReference type="GO" id="GO:0003723">
    <property type="term" value="F:RNA binding"/>
    <property type="evidence" value="ECO:0007669"/>
    <property type="project" value="UniProtKB-KW"/>
</dbReference>
<dbReference type="Pfam" id="PF01029">
    <property type="entry name" value="NusB"/>
    <property type="match status" value="1"/>
</dbReference>
<keyword evidence="3" id="KW-0694">RNA-binding</keyword>
<proteinExistence type="inferred from homology"/>
<comment type="similarity">
    <text evidence="1">Belongs to the NusB family.</text>
</comment>
<dbReference type="Proteomes" id="UP000283433">
    <property type="component" value="Unassembled WGS sequence"/>
</dbReference>
<evidence type="ECO:0000313" key="7">
    <source>
        <dbReference type="EMBL" id="RKD15058.1"/>
    </source>
</evidence>
<dbReference type="PANTHER" id="PTHR11078:SF3">
    <property type="entry name" value="ANTITERMINATION NUSB DOMAIN-CONTAINING PROTEIN"/>
    <property type="match status" value="1"/>
</dbReference>
<protein>
    <submittedName>
        <fullName evidence="7">Transcription antitermination factor NusB</fullName>
    </submittedName>
</protein>
<dbReference type="EMBL" id="MBTA01000025">
    <property type="protein sequence ID" value="RKD15058.1"/>
    <property type="molecule type" value="Genomic_DNA"/>
</dbReference>
<dbReference type="SUPFAM" id="SSF48013">
    <property type="entry name" value="NusB-like"/>
    <property type="match status" value="1"/>
</dbReference>
<dbReference type="GO" id="GO:0031564">
    <property type="term" value="P:transcription antitermination"/>
    <property type="evidence" value="ECO:0007669"/>
    <property type="project" value="UniProtKB-KW"/>
</dbReference>
<reference evidence="7 8" key="1">
    <citation type="submission" date="2016-07" db="EMBL/GenBank/DDBJ databases">
        <title>Genome of Pelobium manganitolerans.</title>
        <authorList>
            <person name="Wu S."/>
            <person name="Wang G."/>
        </authorList>
    </citation>
    <scope>NUCLEOTIDE SEQUENCE [LARGE SCALE GENOMIC DNA]</scope>
    <source>
        <strain evidence="7 8">YS-25</strain>
    </source>
</reference>
<dbReference type="AlphaFoldDB" id="A0A419S4M8"/>
<dbReference type="InterPro" id="IPR011605">
    <property type="entry name" value="NusB_fam"/>
</dbReference>